<reference evidence="22" key="1">
    <citation type="journal article" date="2014" name="Microb. Cell Fact.">
        <title>Exploiting Issatchenkia orientalis SD108 for succinic acid production.</title>
        <authorList>
            <person name="Xiao H."/>
            <person name="Shao Z."/>
            <person name="Jiang Y."/>
            <person name="Dole S."/>
            <person name="Zhao H."/>
        </authorList>
    </citation>
    <scope>NUCLEOTIDE SEQUENCE [LARGE SCALE GENOMIC DNA]</scope>
    <source>
        <strain evidence="22">SD108</strain>
    </source>
</reference>
<dbReference type="UniPathway" id="UPA00251">
    <property type="reaction ID" value="UER00375"/>
</dbReference>
<evidence type="ECO:0000256" key="9">
    <source>
        <dbReference type="ARBA" id="ARBA00022792"/>
    </source>
</evidence>
<evidence type="ECO:0000256" key="5">
    <source>
        <dbReference type="ARBA" id="ARBA00004305"/>
    </source>
</evidence>
<dbReference type="GO" id="GO:0030170">
    <property type="term" value="F:pyridoxal phosphate binding"/>
    <property type="evidence" value="ECO:0007669"/>
    <property type="project" value="UniProtKB-UniRule"/>
</dbReference>
<dbReference type="GO" id="GO:0005743">
    <property type="term" value="C:mitochondrial inner membrane"/>
    <property type="evidence" value="ECO:0007669"/>
    <property type="project" value="UniProtKB-SubCell"/>
</dbReference>
<keyword evidence="12 18" id="KW-0496">Mitochondrion</keyword>
<dbReference type="GO" id="GO:1902117">
    <property type="term" value="P:positive regulation of organelle assembly"/>
    <property type="evidence" value="ECO:0007669"/>
    <property type="project" value="EnsemblFungi"/>
</dbReference>
<evidence type="ECO:0000256" key="1">
    <source>
        <dbReference type="ARBA" id="ARBA00001933"/>
    </source>
</evidence>
<dbReference type="InterPro" id="IPR010961">
    <property type="entry name" value="4pyrrol_synth_NH2levulA_synth"/>
</dbReference>
<dbReference type="eggNOG" id="KOG1360">
    <property type="taxonomic scope" value="Eukaryota"/>
</dbReference>
<dbReference type="InterPro" id="IPR004839">
    <property type="entry name" value="Aminotransferase_I/II_large"/>
</dbReference>
<comment type="subcellular location">
    <subcellularLocation>
        <location evidence="3">Membrane</location>
        <topology evidence="3">Peripheral membrane protein</topology>
    </subcellularLocation>
    <subcellularLocation>
        <location evidence="4">Mitochondrion inner membrane</location>
    </subcellularLocation>
    <subcellularLocation>
        <location evidence="5 18">Mitochondrion matrix</location>
    </subcellularLocation>
</comment>
<evidence type="ECO:0000256" key="14">
    <source>
        <dbReference type="ARBA" id="ARBA00023136"/>
    </source>
</evidence>
<dbReference type="Pfam" id="PF00155">
    <property type="entry name" value="Aminotran_1_2"/>
    <property type="match status" value="1"/>
</dbReference>
<dbReference type="InterPro" id="IPR050087">
    <property type="entry name" value="AON_synthase_class-II"/>
</dbReference>
<comment type="catalytic activity">
    <reaction evidence="16 18">
        <text>succinyl-CoA + glycine + H(+) = 5-aminolevulinate + CO2 + CoA</text>
        <dbReference type="Rhea" id="RHEA:12921"/>
        <dbReference type="ChEBI" id="CHEBI:15378"/>
        <dbReference type="ChEBI" id="CHEBI:16526"/>
        <dbReference type="ChEBI" id="CHEBI:57287"/>
        <dbReference type="ChEBI" id="CHEBI:57292"/>
        <dbReference type="ChEBI" id="CHEBI:57305"/>
        <dbReference type="ChEBI" id="CHEBI:356416"/>
        <dbReference type="EC" id="2.3.1.37"/>
    </reaction>
</comment>
<dbReference type="InterPro" id="IPR015422">
    <property type="entry name" value="PyrdxlP-dep_Trfase_small"/>
</dbReference>
<comment type="function">
    <text evidence="2">Catalyzes the synthesis of 5-aminolevulinate (ALA) from succinyl-CoA and glycine, the first and rate-limiting step in heme biosynthesis.</text>
</comment>
<protein>
    <recommendedName>
        <fullName evidence="18">5-aminolevulinate synthase</fullName>
        <ecNumber evidence="18">2.3.1.37</ecNumber>
    </recommendedName>
    <alternativeName>
        <fullName evidence="18">5-aminolevulinic acid synthase</fullName>
    </alternativeName>
    <alternativeName>
        <fullName evidence="18">Delta-ALA synthase</fullName>
    </alternativeName>
    <alternativeName>
        <fullName evidence="18">Delta-aminolevulinate synthase</fullName>
    </alternativeName>
</protein>
<keyword evidence="9" id="KW-0999">Mitochondrion inner membrane</keyword>
<comment type="similarity">
    <text evidence="7 17">Belongs to the class-II pyridoxal-phosphate-dependent aminotransferase family.</text>
</comment>
<evidence type="ECO:0000259" key="19">
    <source>
        <dbReference type="Pfam" id="PF00155"/>
    </source>
</evidence>
<evidence type="ECO:0000256" key="11">
    <source>
        <dbReference type="ARBA" id="ARBA00022946"/>
    </source>
</evidence>
<dbReference type="FunFam" id="3.40.640.10:FF:000006">
    <property type="entry name" value="5-aminolevulinate synthase, mitochondrial"/>
    <property type="match status" value="1"/>
</dbReference>
<feature type="domain" description="5-aminolevulinate synthase presequence" evidence="20">
    <location>
        <begin position="8"/>
        <end position="94"/>
    </location>
</feature>
<evidence type="ECO:0000256" key="4">
    <source>
        <dbReference type="ARBA" id="ARBA00004273"/>
    </source>
</evidence>
<dbReference type="Gene3D" id="3.90.1150.10">
    <property type="entry name" value="Aspartate Aminotransferase, domain 1"/>
    <property type="match status" value="1"/>
</dbReference>
<accession>A0A099NWM7</accession>
<dbReference type="SUPFAM" id="SSF53383">
    <property type="entry name" value="PLP-dependent transferases"/>
    <property type="match status" value="1"/>
</dbReference>
<proteinExistence type="inferred from homology"/>
<dbReference type="PROSITE" id="PS00599">
    <property type="entry name" value="AA_TRANSFER_CLASS_2"/>
    <property type="match status" value="1"/>
</dbReference>
<sequence length="576" mass="63646">MESLTKTSLRVCPFVKSHSTTAMKKLAQNASLIKEASQCPIMGPAIESKRSYTQPSKAHHAQATDTVKVSKVNEDATINGTTLNKFNLSSTSNCSSSFGSNEVATNYDGIFQEKLDAKRRDNSYRFFNNINRLAKEFPKAHLQSEEDKVMVWCSNDYLGMGNNQEVFKKMVETMEKYGVGAGGTRNIAGHNRHAINLESEIAALHKKEGALVFSSCFVANDAVLSLFGKQFPDLVIFSDELNHASMIQGIRNSRAKKHIFKHNDVEHLESLLAQYPKSTPKIIAFESVYSMCGSVAPIEKFCDLADKYGALTFLDEVHAVGMYGPHGAGVAEHLDFKQHLESGIASPKNETVMDRIDMITGTLGKSFGVVGGYIAANRNMTDWIRSFAPGFIFTTSLPPSVMAGLSTSIRIVRKNIEDRVNQQLNVRYVKDEFKKLGIPVIPNPSHIVPLLVGNAADAKKASDALLDKYKIYVQAINFPTVPTGEERLRITPSPRHNKAVCDELIDSVDSLWKKLELKRVKDWENIGGHCGVGAVSEQPLENLWTDELLALKNTDLNPNVLDPVIEQLEVSSGIRV</sequence>
<dbReference type="CDD" id="cd06454">
    <property type="entry name" value="KBL_like"/>
    <property type="match status" value="1"/>
</dbReference>
<gene>
    <name evidence="21" type="ORF">JL09_g3611</name>
</gene>
<evidence type="ECO:0000256" key="17">
    <source>
        <dbReference type="RuleBase" id="RU003693"/>
    </source>
</evidence>
<dbReference type="InterPro" id="IPR001917">
    <property type="entry name" value="Aminotrans_II_pyridoxalP_BS"/>
</dbReference>
<dbReference type="Proteomes" id="UP000029867">
    <property type="component" value="Unassembled WGS sequence"/>
</dbReference>
<organism evidence="21 22">
    <name type="scientific">Pichia kudriavzevii</name>
    <name type="common">Yeast</name>
    <name type="synonym">Issatchenkia orientalis</name>
    <dbReference type="NCBI Taxonomy" id="4909"/>
    <lineage>
        <taxon>Eukaryota</taxon>
        <taxon>Fungi</taxon>
        <taxon>Dikarya</taxon>
        <taxon>Ascomycota</taxon>
        <taxon>Saccharomycotina</taxon>
        <taxon>Pichiomycetes</taxon>
        <taxon>Pichiales</taxon>
        <taxon>Pichiaceae</taxon>
        <taxon>Pichia</taxon>
    </lineage>
</organism>
<evidence type="ECO:0000256" key="7">
    <source>
        <dbReference type="ARBA" id="ARBA00008392"/>
    </source>
</evidence>
<feature type="domain" description="Aminotransferase class I/classII large" evidence="19">
    <location>
        <begin position="148"/>
        <end position="507"/>
    </location>
</feature>
<dbReference type="InterPro" id="IPR015421">
    <property type="entry name" value="PyrdxlP-dep_Trfase_major"/>
</dbReference>
<dbReference type="Pfam" id="PF09029">
    <property type="entry name" value="Preseq_ALAS"/>
    <property type="match status" value="1"/>
</dbReference>
<dbReference type="EC" id="2.3.1.37" evidence="18"/>
<evidence type="ECO:0000256" key="16">
    <source>
        <dbReference type="ARBA" id="ARBA00047654"/>
    </source>
</evidence>
<dbReference type="HOGENOM" id="CLU_015846_6_0_1"/>
<dbReference type="AlphaFoldDB" id="A0A099NWM7"/>
<keyword evidence="10 17" id="KW-0663">Pyridoxal phosphate</keyword>
<comment type="pathway">
    <text evidence="6 18">Porphyrin-containing compound metabolism; protoporphyrin-IX biosynthesis; 5-aminolevulinate from glycine: step 1/1.</text>
</comment>
<keyword evidence="14" id="KW-0472">Membrane</keyword>
<dbReference type="PANTHER" id="PTHR13693:SF102">
    <property type="entry name" value="2-AMINO-3-KETOBUTYRATE COENZYME A LIGASE, MITOCHONDRIAL"/>
    <property type="match status" value="1"/>
</dbReference>
<evidence type="ECO:0000256" key="8">
    <source>
        <dbReference type="ARBA" id="ARBA00022679"/>
    </source>
</evidence>
<dbReference type="VEuPathDB" id="FungiDB:C5L36_0C07180"/>
<dbReference type="PANTHER" id="PTHR13693">
    <property type="entry name" value="CLASS II AMINOTRANSFERASE/8-AMINO-7-OXONONANOATE SYNTHASE"/>
    <property type="match status" value="1"/>
</dbReference>
<evidence type="ECO:0000313" key="22">
    <source>
        <dbReference type="Proteomes" id="UP000029867"/>
    </source>
</evidence>
<name>A0A099NWM7_PICKU</name>
<keyword evidence="11" id="KW-0809">Transit peptide</keyword>
<dbReference type="InterPro" id="IPR015424">
    <property type="entry name" value="PyrdxlP-dep_Trfase"/>
</dbReference>
<dbReference type="GO" id="GO:0006782">
    <property type="term" value="P:protoporphyrinogen IX biosynthetic process"/>
    <property type="evidence" value="ECO:0007669"/>
    <property type="project" value="UniProtKB-UniRule"/>
</dbReference>
<evidence type="ECO:0000256" key="15">
    <source>
        <dbReference type="ARBA" id="ARBA00023315"/>
    </source>
</evidence>
<keyword evidence="8 18" id="KW-0808">Transferase</keyword>
<evidence type="ECO:0000256" key="13">
    <source>
        <dbReference type="ARBA" id="ARBA00023133"/>
    </source>
</evidence>
<evidence type="ECO:0000256" key="2">
    <source>
        <dbReference type="ARBA" id="ARBA00003076"/>
    </source>
</evidence>
<dbReference type="GO" id="GO:0003870">
    <property type="term" value="F:5-aminolevulinate synthase activity"/>
    <property type="evidence" value="ECO:0007669"/>
    <property type="project" value="UniProtKB-EC"/>
</dbReference>
<comment type="cofactor">
    <cofactor evidence="1 17">
        <name>pyridoxal 5'-phosphate</name>
        <dbReference type="ChEBI" id="CHEBI:597326"/>
    </cofactor>
</comment>
<evidence type="ECO:0000256" key="6">
    <source>
        <dbReference type="ARBA" id="ARBA00005029"/>
    </source>
</evidence>
<dbReference type="NCBIfam" id="TIGR01821">
    <property type="entry name" value="5aminolev_synth"/>
    <property type="match status" value="1"/>
</dbReference>
<evidence type="ECO:0000256" key="12">
    <source>
        <dbReference type="ARBA" id="ARBA00023128"/>
    </source>
</evidence>
<evidence type="ECO:0000256" key="3">
    <source>
        <dbReference type="ARBA" id="ARBA00004170"/>
    </source>
</evidence>
<dbReference type="EMBL" id="JQFK01000041">
    <property type="protein sequence ID" value="KGK37223.1"/>
    <property type="molecule type" value="Genomic_DNA"/>
</dbReference>
<evidence type="ECO:0000256" key="10">
    <source>
        <dbReference type="ARBA" id="ARBA00022898"/>
    </source>
</evidence>
<evidence type="ECO:0000259" key="20">
    <source>
        <dbReference type="Pfam" id="PF09029"/>
    </source>
</evidence>
<dbReference type="Gene3D" id="3.40.640.10">
    <property type="entry name" value="Type I PLP-dependent aspartate aminotransferase-like (Major domain)"/>
    <property type="match status" value="1"/>
</dbReference>
<dbReference type="InterPro" id="IPR015118">
    <property type="entry name" value="5aminolev_synth_preseq"/>
</dbReference>
<evidence type="ECO:0000256" key="18">
    <source>
        <dbReference type="RuleBase" id="RU910713"/>
    </source>
</evidence>
<comment type="caution">
    <text evidence="21">The sequence shown here is derived from an EMBL/GenBank/DDBJ whole genome shotgun (WGS) entry which is preliminary data.</text>
</comment>
<keyword evidence="13 18" id="KW-0350">Heme biosynthesis</keyword>
<keyword evidence="15 18" id="KW-0012">Acyltransferase</keyword>
<dbReference type="GO" id="GO:0005759">
    <property type="term" value="C:mitochondrial matrix"/>
    <property type="evidence" value="ECO:0007669"/>
    <property type="project" value="UniProtKB-SubCell"/>
</dbReference>
<evidence type="ECO:0000313" key="21">
    <source>
        <dbReference type="EMBL" id="KGK37223.1"/>
    </source>
</evidence>